<keyword evidence="2" id="KW-1185">Reference proteome</keyword>
<evidence type="ECO:0000313" key="1">
    <source>
        <dbReference type="EMBL" id="SHE61520.1"/>
    </source>
</evidence>
<proteinExistence type="predicted"/>
<gene>
    <name evidence="1" type="ORF">SAMN05443638_10651</name>
</gene>
<dbReference type="Proteomes" id="UP000184035">
    <property type="component" value="Unassembled WGS sequence"/>
</dbReference>
<dbReference type="AlphaFoldDB" id="A0A1M4UXY7"/>
<dbReference type="STRING" id="1533.SAMN05443638_10651"/>
<dbReference type="RefSeq" id="WP_159429641.1">
    <property type="nucleotide sequence ID" value="NZ_FQVM01000006.1"/>
</dbReference>
<organism evidence="1 2">
    <name type="scientific">Clostridium fallax</name>
    <dbReference type="NCBI Taxonomy" id="1533"/>
    <lineage>
        <taxon>Bacteria</taxon>
        <taxon>Bacillati</taxon>
        <taxon>Bacillota</taxon>
        <taxon>Clostridia</taxon>
        <taxon>Eubacteriales</taxon>
        <taxon>Clostridiaceae</taxon>
        <taxon>Clostridium</taxon>
    </lineage>
</organism>
<reference evidence="1 2" key="1">
    <citation type="submission" date="2016-11" db="EMBL/GenBank/DDBJ databases">
        <authorList>
            <person name="Jaros S."/>
            <person name="Januszkiewicz K."/>
            <person name="Wedrychowicz H."/>
        </authorList>
    </citation>
    <scope>NUCLEOTIDE SEQUENCE [LARGE SCALE GENOMIC DNA]</scope>
    <source>
        <strain evidence="1 2">DSM 2631</strain>
    </source>
</reference>
<evidence type="ECO:0000313" key="2">
    <source>
        <dbReference type="Proteomes" id="UP000184035"/>
    </source>
</evidence>
<protein>
    <submittedName>
        <fullName evidence="1">Uncharacterized protein</fullName>
    </submittedName>
</protein>
<sequence length="45" mass="5267">MKNCKYLDFDNGQVYDIRTGNEVSDLKETDIDTLLEIVEEENINE</sequence>
<accession>A0A1M4UXY7</accession>
<name>A0A1M4UXY7_9CLOT</name>
<dbReference type="EMBL" id="FQVM01000006">
    <property type="protein sequence ID" value="SHE61520.1"/>
    <property type="molecule type" value="Genomic_DNA"/>
</dbReference>